<name>A0ABN9RD62_9DINO</name>
<evidence type="ECO:0000256" key="5">
    <source>
        <dbReference type="ARBA" id="ARBA00022801"/>
    </source>
</evidence>
<evidence type="ECO:0000256" key="8">
    <source>
        <dbReference type="RuleBase" id="RU003615"/>
    </source>
</evidence>
<comment type="similarity">
    <text evidence="3 8">Belongs to the glycosyl hydrolase 13 family.</text>
</comment>
<evidence type="ECO:0000256" key="6">
    <source>
        <dbReference type="ARBA" id="ARBA00023277"/>
    </source>
</evidence>
<comment type="cofactor">
    <cofactor evidence="2">
        <name>Ca(2+)</name>
        <dbReference type="ChEBI" id="CHEBI:29108"/>
    </cofactor>
</comment>
<dbReference type="InterPro" id="IPR013780">
    <property type="entry name" value="Glyco_hydro_b"/>
</dbReference>
<dbReference type="InterPro" id="IPR017853">
    <property type="entry name" value="GH"/>
</dbReference>
<feature type="region of interest" description="Disordered" evidence="10">
    <location>
        <begin position="402"/>
        <end position="439"/>
    </location>
</feature>
<evidence type="ECO:0000259" key="11">
    <source>
        <dbReference type="SMART" id="SM00642"/>
    </source>
</evidence>
<feature type="compositionally biased region" description="Basic and acidic residues" evidence="10">
    <location>
        <begin position="412"/>
        <end position="431"/>
    </location>
</feature>
<dbReference type="EC" id="3.2.1.1" evidence="4 9"/>
<dbReference type="InterPro" id="IPR006046">
    <property type="entry name" value="Alpha_amylase"/>
</dbReference>
<evidence type="ECO:0000256" key="10">
    <source>
        <dbReference type="SAM" id="MobiDB-lite"/>
    </source>
</evidence>
<evidence type="ECO:0000256" key="9">
    <source>
        <dbReference type="RuleBase" id="RU361134"/>
    </source>
</evidence>
<keyword evidence="13" id="KW-1185">Reference proteome</keyword>
<feature type="domain" description="Glycosyl hydrolase family 13 catalytic" evidence="11">
    <location>
        <begin position="6"/>
        <end position="464"/>
    </location>
</feature>
<dbReference type="Gene3D" id="3.20.20.80">
    <property type="entry name" value="Glycosidases"/>
    <property type="match status" value="1"/>
</dbReference>
<comment type="catalytic activity">
    <reaction evidence="1 9">
        <text>Endohydrolysis of (1-&gt;4)-alpha-D-glucosidic linkages in polysaccharides containing three or more (1-&gt;4)-alpha-linked D-glucose units.</text>
        <dbReference type="EC" id="3.2.1.1"/>
    </reaction>
</comment>
<keyword evidence="7 9" id="KW-0326">Glycosidase</keyword>
<reference evidence="12" key="1">
    <citation type="submission" date="2023-10" db="EMBL/GenBank/DDBJ databases">
        <authorList>
            <person name="Chen Y."/>
            <person name="Shah S."/>
            <person name="Dougan E. K."/>
            <person name="Thang M."/>
            <person name="Chan C."/>
        </authorList>
    </citation>
    <scope>NUCLEOTIDE SEQUENCE [LARGE SCALE GENOMIC DNA]</scope>
</reference>
<dbReference type="EMBL" id="CAUYUJ010006313">
    <property type="protein sequence ID" value="CAK0816918.1"/>
    <property type="molecule type" value="Genomic_DNA"/>
</dbReference>
<comment type="caution">
    <text evidence="12">The sequence shown here is derived from an EMBL/GenBank/DDBJ whole genome shotgun (WGS) entry which is preliminary data.</text>
</comment>
<sequence>MSGHDLVMVQLFEWTWPDIGRECLEHLGPAGYDVVQVSPAQEHVVGDKWFDRYQPVSDKLESRSGTRGEFIEMVRTCKQAGVEVMLDVILNHMASTHIQTPKSAQGKTCGRDKETATETTSKCLGFAGTEYGERRFNMSGDGELKFLPTDFHHYPGNPQANCHLPPWTDNRHTCDLNGLPDLDQEQLSVRHKLQRFLLDVFEIGVTYLRVDAAAHIYPSSLGKLLEPFPWDYSLLEVYPAPLYEQQTKQYLLAIGSLTDFSYGARIAGRMFDYYDAYEKTWRSNADRFKNLLYMTDTEPDCSDSMCESPCPKEKATIFLDNHDQQRYAWNERYQESGQTAPPEVMCKWDRQSGGTPACRPIYKHGQAYLLMTLYTLAFPYGASVKIMSSYFWDDFGRGPPGLSEDSLTEKPTSVHDASDSKARPGRCRETPTETPLDEVDDREDSHRWICEHRWRGVAALVRFRQVVRRVHGLANTSAVTLRHVEESTEACEGGGCIAFGLGNLSFVALHRGYNGLTRIGSSEPWDMTGVATGLPPGSYCNLARWEGPLDEPSGKAMQCPGAPVQIGTDGTIIDGGIVESGSAIVVLKDYVSDHVGSHAAAARDVAVELVV</sequence>
<evidence type="ECO:0000256" key="2">
    <source>
        <dbReference type="ARBA" id="ARBA00001913"/>
    </source>
</evidence>
<keyword evidence="5 9" id="KW-0378">Hydrolase</keyword>
<evidence type="ECO:0000256" key="3">
    <source>
        <dbReference type="ARBA" id="ARBA00008061"/>
    </source>
</evidence>
<dbReference type="PRINTS" id="PR00110">
    <property type="entry name" value="ALPHAAMYLASE"/>
</dbReference>
<dbReference type="SUPFAM" id="SSF51011">
    <property type="entry name" value="Glycosyl hydrolase domain"/>
    <property type="match status" value="1"/>
</dbReference>
<evidence type="ECO:0000256" key="4">
    <source>
        <dbReference type="ARBA" id="ARBA00012595"/>
    </source>
</evidence>
<evidence type="ECO:0000256" key="7">
    <source>
        <dbReference type="ARBA" id="ARBA00023295"/>
    </source>
</evidence>
<organism evidence="12 13">
    <name type="scientific">Prorocentrum cordatum</name>
    <dbReference type="NCBI Taxonomy" id="2364126"/>
    <lineage>
        <taxon>Eukaryota</taxon>
        <taxon>Sar</taxon>
        <taxon>Alveolata</taxon>
        <taxon>Dinophyceae</taxon>
        <taxon>Prorocentrales</taxon>
        <taxon>Prorocentraceae</taxon>
        <taxon>Prorocentrum</taxon>
    </lineage>
</organism>
<dbReference type="Gene3D" id="2.60.40.1180">
    <property type="entry name" value="Golgi alpha-mannosidase II"/>
    <property type="match status" value="1"/>
</dbReference>
<dbReference type="PANTHER" id="PTHR43447">
    <property type="entry name" value="ALPHA-AMYLASE"/>
    <property type="match status" value="1"/>
</dbReference>
<dbReference type="InterPro" id="IPR006047">
    <property type="entry name" value="GH13_cat_dom"/>
</dbReference>
<proteinExistence type="inferred from homology"/>
<dbReference type="SMART" id="SM00642">
    <property type="entry name" value="Aamy"/>
    <property type="match status" value="1"/>
</dbReference>
<gene>
    <name evidence="12" type="ORF">PCOR1329_LOCUS19682</name>
</gene>
<dbReference type="SUPFAM" id="SSF51445">
    <property type="entry name" value="(Trans)glycosidases"/>
    <property type="match status" value="1"/>
</dbReference>
<keyword evidence="6 9" id="KW-0119">Carbohydrate metabolism</keyword>
<dbReference type="Pfam" id="PF00128">
    <property type="entry name" value="Alpha-amylase"/>
    <property type="match status" value="1"/>
</dbReference>
<evidence type="ECO:0000313" key="13">
    <source>
        <dbReference type="Proteomes" id="UP001189429"/>
    </source>
</evidence>
<dbReference type="Proteomes" id="UP001189429">
    <property type="component" value="Unassembled WGS sequence"/>
</dbReference>
<evidence type="ECO:0000313" key="12">
    <source>
        <dbReference type="EMBL" id="CAK0816918.1"/>
    </source>
</evidence>
<accession>A0ABN9RD62</accession>
<protein>
    <recommendedName>
        <fullName evidence="4 9">Alpha-amylase</fullName>
        <ecNumber evidence="4 9">3.2.1.1</ecNumber>
    </recommendedName>
</protein>
<evidence type="ECO:0000256" key="1">
    <source>
        <dbReference type="ARBA" id="ARBA00000548"/>
    </source>
</evidence>